<protein>
    <recommendedName>
        <fullName evidence="2">MYM-type domain-containing protein</fullName>
    </recommendedName>
</protein>
<dbReference type="EMBL" id="MN740684">
    <property type="protein sequence ID" value="QHU07534.1"/>
    <property type="molecule type" value="Genomic_DNA"/>
</dbReference>
<sequence>MPRKKKVQDISEKEIPKKNKKNIMTTMVIEENKDDEHIILQLPLNENKLDSIINKDKNRSEPIPYEKDSIFDSDNKVIEKTYYEINANKLEENKNEYTNNESSKTVCFWCVFLCDYKVYGMPVNYDISSNTYICYGSFCSLQCANAYNFSTNSGSDKVWEINSLIQMMGKIYNYELPIRPAPSKYLLNIFSGGKLTIEEYRNLHKNSDTSHVLNLPPMINISSTYEVINTSYIKTLSDNMKNSVITSQLNQIDAEKKDNVFDKLIK</sequence>
<reference evidence="1" key="1">
    <citation type="journal article" date="2020" name="Nature">
        <title>Giant virus diversity and host interactions through global metagenomics.</title>
        <authorList>
            <person name="Schulz F."/>
            <person name="Roux S."/>
            <person name="Paez-Espino D."/>
            <person name="Jungbluth S."/>
            <person name="Walsh D.A."/>
            <person name="Denef V.J."/>
            <person name="McMahon K.D."/>
            <person name="Konstantinidis K.T."/>
            <person name="Eloe-Fadrosh E.A."/>
            <person name="Kyrpides N.C."/>
            <person name="Woyke T."/>
        </authorList>
    </citation>
    <scope>NUCLEOTIDE SEQUENCE</scope>
    <source>
        <strain evidence="1">GVMAG-S-1040241-154</strain>
    </source>
</reference>
<evidence type="ECO:0000313" key="1">
    <source>
        <dbReference type="EMBL" id="QHU07534.1"/>
    </source>
</evidence>
<evidence type="ECO:0008006" key="2">
    <source>
        <dbReference type="Google" id="ProtNLM"/>
    </source>
</evidence>
<organism evidence="1">
    <name type="scientific">viral metagenome</name>
    <dbReference type="NCBI Taxonomy" id="1070528"/>
    <lineage>
        <taxon>unclassified sequences</taxon>
        <taxon>metagenomes</taxon>
        <taxon>organismal metagenomes</taxon>
    </lineage>
</organism>
<accession>A0A6C0JUZ4</accession>
<dbReference type="AlphaFoldDB" id="A0A6C0JUZ4"/>
<name>A0A6C0JUZ4_9ZZZZ</name>
<proteinExistence type="predicted"/>